<evidence type="ECO:0000313" key="3">
    <source>
        <dbReference type="Proteomes" id="UP000784294"/>
    </source>
</evidence>
<proteinExistence type="predicted"/>
<protein>
    <submittedName>
        <fullName evidence="2">Uncharacterized protein</fullName>
    </submittedName>
</protein>
<evidence type="ECO:0000256" key="1">
    <source>
        <dbReference type="SAM" id="MobiDB-lite"/>
    </source>
</evidence>
<comment type="caution">
    <text evidence="2">The sequence shown here is derived from an EMBL/GenBank/DDBJ whole genome shotgun (WGS) entry which is preliminary data.</text>
</comment>
<dbReference type="AlphaFoldDB" id="A0A3S4ZXR5"/>
<feature type="compositionally biased region" description="Basic and acidic residues" evidence="1">
    <location>
        <begin position="84"/>
        <end position="98"/>
    </location>
</feature>
<reference evidence="2" key="1">
    <citation type="submission" date="2018-11" db="EMBL/GenBank/DDBJ databases">
        <authorList>
            <consortium name="Pathogen Informatics"/>
        </authorList>
    </citation>
    <scope>NUCLEOTIDE SEQUENCE</scope>
</reference>
<accession>A0A3S4ZXR5</accession>
<feature type="region of interest" description="Disordered" evidence="1">
    <location>
        <begin position="84"/>
        <end position="104"/>
    </location>
</feature>
<evidence type="ECO:0000313" key="2">
    <source>
        <dbReference type="EMBL" id="VEL06850.1"/>
    </source>
</evidence>
<sequence>MLRLNGNPNNIQTALVLNPTSGIDEFLGHFWHSQFTGSREQVSGRLDSIGVSEVRSDSGSIMSLGEKDGSSPTTSDLCRMKLEGRKQAERVAHPHSERIPPPVE</sequence>
<dbReference type="EMBL" id="CAAALY010000514">
    <property type="protein sequence ID" value="VEL06850.1"/>
    <property type="molecule type" value="Genomic_DNA"/>
</dbReference>
<name>A0A3S4ZXR5_9PLAT</name>
<dbReference type="Proteomes" id="UP000784294">
    <property type="component" value="Unassembled WGS sequence"/>
</dbReference>
<gene>
    <name evidence="2" type="ORF">PXEA_LOCUS290</name>
</gene>
<organism evidence="2 3">
    <name type="scientific">Protopolystoma xenopodis</name>
    <dbReference type="NCBI Taxonomy" id="117903"/>
    <lineage>
        <taxon>Eukaryota</taxon>
        <taxon>Metazoa</taxon>
        <taxon>Spiralia</taxon>
        <taxon>Lophotrochozoa</taxon>
        <taxon>Platyhelminthes</taxon>
        <taxon>Monogenea</taxon>
        <taxon>Polyopisthocotylea</taxon>
        <taxon>Polystomatidea</taxon>
        <taxon>Polystomatidae</taxon>
        <taxon>Protopolystoma</taxon>
    </lineage>
</organism>
<feature type="region of interest" description="Disordered" evidence="1">
    <location>
        <begin position="57"/>
        <end position="76"/>
    </location>
</feature>
<keyword evidence="3" id="KW-1185">Reference proteome</keyword>